<protein>
    <recommendedName>
        <fullName evidence="3">Single-stranded DNA-binding protein</fullName>
    </recommendedName>
</protein>
<evidence type="ECO:0000256" key="3">
    <source>
        <dbReference type="ARBA" id="ARBA00030596"/>
    </source>
</evidence>
<dbReference type="SUPFAM" id="SSF50249">
    <property type="entry name" value="Nucleic acid-binding proteins"/>
    <property type="match status" value="1"/>
</dbReference>
<evidence type="ECO:0000256" key="2">
    <source>
        <dbReference type="ARBA" id="ARBA00023125"/>
    </source>
</evidence>
<accession>A0ABV4AXC1</accession>
<dbReference type="InterPro" id="IPR012340">
    <property type="entry name" value="NA-bd_OB-fold"/>
</dbReference>
<dbReference type="InterPro" id="IPR003512">
    <property type="entry name" value="Phage_M13_G5P_DNA-bd"/>
</dbReference>
<reference evidence="4 5" key="1">
    <citation type="submission" date="2024-07" db="EMBL/GenBank/DDBJ databases">
        <title>Molecular mechanisms and environmental adaptations of flagellar loss and biofilm growth of Rhodanobacter under environmental stress.</title>
        <authorList>
            <person name="Chen M."/>
        </authorList>
    </citation>
    <scope>NUCLEOTIDE SEQUENCE [LARGE SCALE GENOMIC DNA]</scope>
    <source>
        <strain evidence="4 5">RS22</strain>
    </source>
</reference>
<evidence type="ECO:0000313" key="4">
    <source>
        <dbReference type="EMBL" id="MEY2184326.1"/>
    </source>
</evidence>
<dbReference type="Pfam" id="PF02303">
    <property type="entry name" value="Phage_DNA_bind"/>
    <property type="match status" value="1"/>
</dbReference>
<dbReference type="Gene3D" id="2.40.50.140">
    <property type="entry name" value="Nucleic acid-binding proteins"/>
    <property type="match status" value="1"/>
</dbReference>
<gene>
    <name evidence="4" type="ORF">AB7878_18110</name>
</gene>
<proteinExistence type="predicted"/>
<dbReference type="EMBL" id="JBGBPY010000001">
    <property type="protein sequence ID" value="MEY2184326.1"/>
    <property type="molecule type" value="Genomic_DNA"/>
</dbReference>
<name>A0ABV4AXC1_9GAMM</name>
<evidence type="ECO:0000313" key="5">
    <source>
        <dbReference type="Proteomes" id="UP001562159"/>
    </source>
</evidence>
<dbReference type="GO" id="GO:0003677">
    <property type="term" value="F:DNA binding"/>
    <property type="evidence" value="ECO:0007669"/>
    <property type="project" value="UniProtKB-KW"/>
</dbReference>
<organism evidence="4 5">
    <name type="scientific">Rhodanobacter humi</name>
    <dbReference type="NCBI Taxonomy" id="1888173"/>
    <lineage>
        <taxon>Bacteria</taxon>
        <taxon>Pseudomonadati</taxon>
        <taxon>Pseudomonadota</taxon>
        <taxon>Gammaproteobacteria</taxon>
        <taxon>Lysobacterales</taxon>
        <taxon>Rhodanobacteraceae</taxon>
        <taxon>Rhodanobacter</taxon>
    </lineage>
</organism>
<keyword evidence="1" id="KW-0235">DNA replication</keyword>
<keyword evidence="5" id="KW-1185">Reference proteome</keyword>
<dbReference type="Proteomes" id="UP001562159">
    <property type="component" value="Unassembled WGS sequence"/>
</dbReference>
<sequence>MSITITIENAQVEVRSGTSGKTGKPYSIKEQRCIVHGAARFPLETRITLADDHPGYPVGTYEVTTPFTVGRFGLQVARDLGLVLIKNAKAA</sequence>
<evidence type="ECO:0000256" key="1">
    <source>
        <dbReference type="ARBA" id="ARBA00022705"/>
    </source>
</evidence>
<keyword evidence="2 4" id="KW-0238">DNA-binding</keyword>
<comment type="caution">
    <text evidence="4">The sequence shown here is derived from an EMBL/GenBank/DDBJ whole genome shotgun (WGS) entry which is preliminary data.</text>
</comment>